<keyword evidence="1" id="KW-0732">Signal</keyword>
<dbReference type="AlphaFoldDB" id="A0A6A3GG33"/>
<evidence type="ECO:0008006" key="4">
    <source>
        <dbReference type="Google" id="ProtNLM"/>
    </source>
</evidence>
<dbReference type="EMBL" id="QXFV01009191">
    <property type="protein sequence ID" value="KAE8955417.1"/>
    <property type="molecule type" value="Genomic_DNA"/>
</dbReference>
<feature type="chain" id="PRO_5025641952" description="RxLR effector protein" evidence="1">
    <location>
        <begin position="19"/>
        <end position="89"/>
    </location>
</feature>
<protein>
    <recommendedName>
        <fullName evidence="4">RxLR effector protein</fullName>
    </recommendedName>
</protein>
<reference evidence="2 3" key="1">
    <citation type="submission" date="2018-09" db="EMBL/GenBank/DDBJ databases">
        <title>Genomic investigation of the strawberry pathogen Phytophthora fragariae indicates pathogenicity is determined by transcriptional variation in three key races.</title>
        <authorList>
            <person name="Adams T.M."/>
            <person name="Armitage A.D."/>
            <person name="Sobczyk M.K."/>
            <person name="Bates H.J."/>
            <person name="Dunwell J.M."/>
            <person name="Nellist C.F."/>
            <person name="Harrison R.J."/>
        </authorList>
    </citation>
    <scope>NUCLEOTIDE SEQUENCE [LARGE SCALE GENOMIC DNA]</scope>
    <source>
        <strain evidence="2 3">SCRP249</strain>
    </source>
</reference>
<evidence type="ECO:0000313" key="2">
    <source>
        <dbReference type="EMBL" id="KAE8955417.1"/>
    </source>
</evidence>
<evidence type="ECO:0000256" key="1">
    <source>
        <dbReference type="SAM" id="SignalP"/>
    </source>
</evidence>
<feature type="non-terminal residue" evidence="2">
    <location>
        <position position="89"/>
    </location>
</feature>
<dbReference type="Proteomes" id="UP000429607">
    <property type="component" value="Unassembled WGS sequence"/>
</dbReference>
<feature type="signal peptide" evidence="1">
    <location>
        <begin position="1"/>
        <end position="18"/>
    </location>
</feature>
<organism evidence="2 3">
    <name type="scientific">Phytophthora rubi</name>
    <dbReference type="NCBI Taxonomy" id="129364"/>
    <lineage>
        <taxon>Eukaryota</taxon>
        <taxon>Sar</taxon>
        <taxon>Stramenopiles</taxon>
        <taxon>Oomycota</taxon>
        <taxon>Peronosporomycetes</taxon>
        <taxon>Peronosporales</taxon>
        <taxon>Peronosporaceae</taxon>
        <taxon>Phytophthora</taxon>
    </lineage>
</organism>
<accession>A0A6A3GG33</accession>
<proteinExistence type="predicted"/>
<comment type="caution">
    <text evidence="2">The sequence shown here is derived from an EMBL/GenBank/DDBJ whole genome shotgun (WGS) entry which is preliminary data.</text>
</comment>
<sequence>MQCLVLLVLVLFCAETRATEALVHSDQATSSVTTTRLLRSHETAAVDDTGNAITAGGEERAPNGAYVSRLAEADRKVWGIRKLDMMATQ</sequence>
<name>A0A6A3GG33_9STRA</name>
<evidence type="ECO:0000313" key="3">
    <source>
        <dbReference type="Proteomes" id="UP000429607"/>
    </source>
</evidence>
<gene>
    <name evidence="2" type="ORF">PR001_g32117</name>
</gene>